<dbReference type="EMBL" id="NVUS01000015">
    <property type="protein sequence ID" value="PCI99551.1"/>
    <property type="molecule type" value="Genomic_DNA"/>
</dbReference>
<dbReference type="GO" id="GO:0000976">
    <property type="term" value="F:transcription cis-regulatory region binding"/>
    <property type="evidence" value="ECO:0007669"/>
    <property type="project" value="TreeGrafter"/>
</dbReference>
<dbReference type="PROSITE" id="PS50977">
    <property type="entry name" value="HTH_TETR_2"/>
    <property type="match status" value="1"/>
</dbReference>
<dbReference type="FunFam" id="1.10.10.60:FF:000141">
    <property type="entry name" value="TetR family transcriptional regulator"/>
    <property type="match status" value="1"/>
</dbReference>
<evidence type="ECO:0000256" key="3">
    <source>
        <dbReference type="ARBA" id="ARBA00023163"/>
    </source>
</evidence>
<proteinExistence type="predicted"/>
<dbReference type="Pfam" id="PF14246">
    <property type="entry name" value="TetR_C_7"/>
    <property type="match status" value="1"/>
</dbReference>
<sequence length="214" mass="23769">MPNFTAVQKPPKFKRRAAARPDEVLDAAQILFLEKGFAATRVDDIATLAGISKGAVYLYFPNKQAIIEGLINRAIMPITVDMVQRLQSFTGNPKDLISMMMRSMANQLDDPKMLAIPVIVMREAPLIPQIAQLYKTKIIDKLLPAFVQMISTGMDNGYLRKLDPELTVRSLMGGLAAHILLSEFFGSQPTQGQKMSELIENHLSIIFDGLSNHI</sequence>
<dbReference type="PANTHER" id="PTHR30055">
    <property type="entry name" value="HTH-TYPE TRANSCRIPTIONAL REGULATOR RUTR"/>
    <property type="match status" value="1"/>
</dbReference>
<dbReference type="InterPro" id="IPR036271">
    <property type="entry name" value="Tet_transcr_reg_TetR-rel_C_sf"/>
</dbReference>
<reference key="1">
    <citation type="submission" date="2017-08" db="EMBL/GenBank/DDBJ databases">
        <title>A dynamic microbial community with high functional redundancy inhabits the cold, oxic subseafloor aquifer.</title>
        <authorList>
            <person name="Tully B.J."/>
            <person name="Wheat C.G."/>
            <person name="Glazer B.T."/>
            <person name="Huber J.A."/>
        </authorList>
    </citation>
    <scope>NUCLEOTIDE SEQUENCE [LARGE SCALE GENOMIC DNA]</scope>
</reference>
<evidence type="ECO:0000256" key="4">
    <source>
        <dbReference type="PROSITE-ProRule" id="PRU00335"/>
    </source>
</evidence>
<gene>
    <name evidence="6" type="ORF">COB13_11605</name>
</gene>
<dbReference type="PRINTS" id="PR00455">
    <property type="entry name" value="HTHTETR"/>
</dbReference>
<keyword evidence="2 4" id="KW-0238">DNA-binding</keyword>
<feature type="domain" description="HTH tetR-type" evidence="5">
    <location>
        <begin position="18"/>
        <end position="78"/>
    </location>
</feature>
<protein>
    <submittedName>
        <fullName evidence="6">TetR family transcriptional regulator</fullName>
    </submittedName>
</protein>
<evidence type="ECO:0000259" key="5">
    <source>
        <dbReference type="PROSITE" id="PS50977"/>
    </source>
</evidence>
<feature type="DNA-binding region" description="H-T-H motif" evidence="4">
    <location>
        <begin position="41"/>
        <end position="60"/>
    </location>
</feature>
<keyword evidence="3" id="KW-0804">Transcription</keyword>
<dbReference type="InterPro" id="IPR001647">
    <property type="entry name" value="HTH_TetR"/>
</dbReference>
<evidence type="ECO:0000256" key="2">
    <source>
        <dbReference type="ARBA" id="ARBA00023125"/>
    </source>
</evidence>
<evidence type="ECO:0000256" key="1">
    <source>
        <dbReference type="ARBA" id="ARBA00023015"/>
    </source>
</evidence>
<comment type="caution">
    <text evidence="6">The sequence shown here is derived from an EMBL/GenBank/DDBJ whole genome shotgun (WGS) entry which is preliminary data.</text>
</comment>
<accession>A0A2A4YXX4</accession>
<dbReference type="InterPro" id="IPR050109">
    <property type="entry name" value="HTH-type_TetR-like_transc_reg"/>
</dbReference>
<keyword evidence="1" id="KW-0805">Transcription regulation</keyword>
<evidence type="ECO:0000313" key="6">
    <source>
        <dbReference type="EMBL" id="PCI99551.1"/>
    </source>
</evidence>
<dbReference type="GO" id="GO:0003700">
    <property type="term" value="F:DNA-binding transcription factor activity"/>
    <property type="evidence" value="ECO:0007669"/>
    <property type="project" value="TreeGrafter"/>
</dbReference>
<name>A0A2A4YXX4_9PROT</name>
<dbReference type="Gene3D" id="1.10.357.10">
    <property type="entry name" value="Tetracycline Repressor, domain 2"/>
    <property type="match status" value="1"/>
</dbReference>
<reference evidence="6" key="2">
    <citation type="journal article" date="2018" name="ISME J.">
        <title>A dynamic microbial community with high functional redundancy inhabits the cold, oxic subseafloor aquifer.</title>
        <authorList>
            <person name="Tully B.J."/>
            <person name="Wheat C.G."/>
            <person name="Glazer B.T."/>
            <person name="Huber J.A."/>
        </authorList>
    </citation>
    <scope>NUCLEOTIDE SEQUENCE</scope>
    <source>
        <strain evidence="6">NORP83</strain>
    </source>
</reference>
<dbReference type="Pfam" id="PF00440">
    <property type="entry name" value="TetR_N"/>
    <property type="match status" value="1"/>
</dbReference>
<dbReference type="InterPro" id="IPR009057">
    <property type="entry name" value="Homeodomain-like_sf"/>
</dbReference>
<dbReference type="SUPFAM" id="SSF48498">
    <property type="entry name" value="Tetracyclin repressor-like, C-terminal domain"/>
    <property type="match status" value="1"/>
</dbReference>
<dbReference type="SUPFAM" id="SSF46689">
    <property type="entry name" value="Homeodomain-like"/>
    <property type="match status" value="1"/>
</dbReference>
<organism evidence="6">
    <name type="scientific">OCS116 cluster bacterium</name>
    <dbReference type="NCBI Taxonomy" id="2030921"/>
    <lineage>
        <taxon>Bacteria</taxon>
        <taxon>Pseudomonadati</taxon>
        <taxon>Pseudomonadota</taxon>
        <taxon>Alphaproteobacteria</taxon>
        <taxon>OCS116 cluster</taxon>
    </lineage>
</organism>
<dbReference type="InterPro" id="IPR039536">
    <property type="entry name" value="TetR_C_Proteobacteria"/>
</dbReference>
<dbReference type="AlphaFoldDB" id="A0A2A4YXX4"/>
<dbReference type="PANTHER" id="PTHR30055:SF234">
    <property type="entry name" value="HTH-TYPE TRANSCRIPTIONAL REGULATOR BETI"/>
    <property type="match status" value="1"/>
</dbReference>